<proteinExistence type="predicted"/>
<keyword evidence="2" id="KW-0067">ATP-binding</keyword>
<accession>A0A816U478</accession>
<evidence type="ECO:0000313" key="4">
    <source>
        <dbReference type="EMBL" id="CAF2107372.1"/>
    </source>
</evidence>
<dbReference type="Pfam" id="PF17862">
    <property type="entry name" value="AAA_lid_3"/>
    <property type="match status" value="1"/>
</dbReference>
<dbReference type="InterPro" id="IPR051701">
    <property type="entry name" value="Mito_OM_Translocase_MSP1"/>
</dbReference>
<sequence length="64" mass="7266">MKPKNHFKTGASFINADIDEAIIRRSERRIMVGLPPMTDGYSGSDLKNFCTTAAYRPVRELIKH</sequence>
<dbReference type="Proteomes" id="UP001295469">
    <property type="component" value="Chromosome C08"/>
</dbReference>
<feature type="domain" description="AAA ATPase AAA+ lid" evidence="3">
    <location>
        <begin position="37"/>
        <end position="63"/>
    </location>
</feature>
<dbReference type="InterPro" id="IPR041569">
    <property type="entry name" value="AAA_lid_3"/>
</dbReference>
<dbReference type="EMBL" id="HG994372">
    <property type="protein sequence ID" value="CAF2107372.1"/>
    <property type="molecule type" value="Genomic_DNA"/>
</dbReference>
<dbReference type="AlphaFoldDB" id="A0A816U478"/>
<dbReference type="Gramene" id="CDX97416">
    <property type="protein sequence ID" value="CDX97416"/>
    <property type="gene ID" value="GSBRNA2T00104554001"/>
</dbReference>
<evidence type="ECO:0000256" key="2">
    <source>
        <dbReference type="ARBA" id="ARBA00022840"/>
    </source>
</evidence>
<evidence type="ECO:0000259" key="3">
    <source>
        <dbReference type="Pfam" id="PF17862"/>
    </source>
</evidence>
<name>A0A816U478_BRANA</name>
<dbReference type="PANTHER" id="PTHR45644:SF18">
    <property type="entry name" value="P-LOOP CONTAINING NUCLEOSIDE TRIPHOSPHATE HYDROLASES SUPERFAMILY PROTEIN"/>
    <property type="match status" value="1"/>
</dbReference>
<evidence type="ECO:0000256" key="1">
    <source>
        <dbReference type="ARBA" id="ARBA00022741"/>
    </source>
</evidence>
<organism evidence="4">
    <name type="scientific">Brassica napus</name>
    <name type="common">Rape</name>
    <dbReference type="NCBI Taxonomy" id="3708"/>
    <lineage>
        <taxon>Eukaryota</taxon>
        <taxon>Viridiplantae</taxon>
        <taxon>Streptophyta</taxon>
        <taxon>Embryophyta</taxon>
        <taxon>Tracheophyta</taxon>
        <taxon>Spermatophyta</taxon>
        <taxon>Magnoliopsida</taxon>
        <taxon>eudicotyledons</taxon>
        <taxon>Gunneridae</taxon>
        <taxon>Pentapetalae</taxon>
        <taxon>rosids</taxon>
        <taxon>malvids</taxon>
        <taxon>Brassicales</taxon>
        <taxon>Brassicaceae</taxon>
        <taxon>Brassiceae</taxon>
        <taxon>Brassica</taxon>
    </lineage>
</organism>
<protein>
    <submittedName>
        <fullName evidence="4">(rape) hypothetical protein</fullName>
    </submittedName>
</protein>
<dbReference type="GO" id="GO:0005524">
    <property type="term" value="F:ATP binding"/>
    <property type="evidence" value="ECO:0007669"/>
    <property type="project" value="UniProtKB-KW"/>
</dbReference>
<reference evidence="4" key="1">
    <citation type="submission" date="2021-01" db="EMBL/GenBank/DDBJ databases">
        <authorList>
            <consortium name="Genoscope - CEA"/>
            <person name="William W."/>
        </authorList>
    </citation>
    <scope>NUCLEOTIDE SEQUENCE</scope>
</reference>
<keyword evidence="1" id="KW-0547">Nucleotide-binding</keyword>
<dbReference type="Gene3D" id="1.10.8.60">
    <property type="match status" value="1"/>
</dbReference>
<dbReference type="PANTHER" id="PTHR45644">
    <property type="entry name" value="AAA ATPASE, PUTATIVE (AFU_ORTHOLOGUE AFUA_2G12920)-RELATED-RELATED"/>
    <property type="match status" value="1"/>
</dbReference>
<gene>
    <name evidence="4" type="ORF">DARMORV10_C08P10560.1</name>
</gene>